<feature type="compositionally biased region" description="Polar residues" evidence="1">
    <location>
        <begin position="647"/>
        <end position="662"/>
    </location>
</feature>
<evidence type="ECO:0000313" key="3">
    <source>
        <dbReference type="Proteomes" id="UP000234190"/>
    </source>
</evidence>
<sequence length="662" mass="74293">MLRLIQTPTSSSLPPVLAGPILRRLEPGRLVLWLVGSAPLRLTLQLEPTGEPARQLALDATCCRVLPIGRHAYLHLIDVSLPEPLPQDTVIHYDLIAALDGGVDANIAQWAPHLLHDGATRPSLVLRSRADDILFGSCRKPHHPSRDGLARADDLLAERIDRADARPAMLMMCGDQVYADDVAGPMLAAIHALIRRLGLYGECLEGAVVADSVALYAHPASYYRREDLLPAFKSNEALRERFFGGVEKPIFTTANAHNHLVTLAEVMAMYLLVWSPVPWQLVPQPPIPVLDAEHARRWRNEAKALQGFRSDLPNAARLLAHVQTLMIFDDHDITDDWNLSAKWETTAYEHPFSRRIVGNALMAYMLCQGWGNRPDVFGALLDDMDALTAAPDAVDRLDAAAQDALIGRLLSFGQWDYVLRTQPTVIVLDTRTRRWRSRRLPSRPSGLMDWESLTDLQHELLDETAAVIVSPTPMFGVKLIEVVQRVFAFGGQALTVDAENWMAHRGAASVMLNIFRHSRTPGNYVILSGDVHYSFAYDVQVRDRDRTPHIWQITSSGIKNEFPRRLLDWLDRLNRWLYAPRSPLNWFTQRRDLKILPRLPDQRHRGERLWNSAGIGQVWLDTQGRPARIVQHNADGRPSTHFLEPNQPASATATTEQPSASA</sequence>
<comment type="caution">
    <text evidence="2">The sequence shown here is derived from an EMBL/GenBank/DDBJ whole genome shotgun (WGS) entry which is preliminary data.</text>
</comment>
<dbReference type="AlphaFoldDB" id="A0A2N4U3L9"/>
<dbReference type="InterPro" id="IPR038607">
    <property type="entry name" value="PhoD-like_sf"/>
</dbReference>
<gene>
    <name evidence="2" type="ORF">CR159_11810</name>
</gene>
<organism evidence="2 3">
    <name type="scientific">Pollutimonas subterranea</name>
    <dbReference type="NCBI Taxonomy" id="2045210"/>
    <lineage>
        <taxon>Bacteria</taxon>
        <taxon>Pseudomonadati</taxon>
        <taxon>Pseudomonadota</taxon>
        <taxon>Betaproteobacteria</taxon>
        <taxon>Burkholderiales</taxon>
        <taxon>Alcaligenaceae</taxon>
        <taxon>Pollutimonas</taxon>
    </lineage>
</organism>
<dbReference type="Gene3D" id="3.60.21.70">
    <property type="entry name" value="PhoD-like phosphatase"/>
    <property type="match status" value="1"/>
</dbReference>
<dbReference type="SUPFAM" id="SSF56300">
    <property type="entry name" value="Metallo-dependent phosphatases"/>
    <property type="match status" value="1"/>
</dbReference>
<proteinExistence type="predicted"/>
<evidence type="ECO:0000313" key="2">
    <source>
        <dbReference type="EMBL" id="PLC49610.1"/>
    </source>
</evidence>
<keyword evidence="3" id="KW-1185">Reference proteome</keyword>
<dbReference type="InterPro" id="IPR029052">
    <property type="entry name" value="Metallo-depent_PP-like"/>
</dbReference>
<protein>
    <recommendedName>
        <fullName evidence="4">PhoD-like phosphatase</fullName>
    </recommendedName>
</protein>
<evidence type="ECO:0000256" key="1">
    <source>
        <dbReference type="SAM" id="MobiDB-lite"/>
    </source>
</evidence>
<dbReference type="Proteomes" id="UP000234190">
    <property type="component" value="Unassembled WGS sequence"/>
</dbReference>
<evidence type="ECO:0008006" key="4">
    <source>
        <dbReference type="Google" id="ProtNLM"/>
    </source>
</evidence>
<name>A0A2N4U3L9_9BURK</name>
<reference evidence="2 3" key="1">
    <citation type="submission" date="2017-10" db="EMBL/GenBank/DDBJ databases">
        <title>Two draft genome sequences of Pusillimonas sp. strains isolated from a nitrate- and radionuclide-contaminated groundwater in Russia.</title>
        <authorList>
            <person name="Grouzdev D.S."/>
            <person name="Tourova T.P."/>
            <person name="Goeva M.A."/>
            <person name="Babich T.L."/>
            <person name="Sokolova D.S."/>
            <person name="Abdullin R."/>
            <person name="Poltaraus A.B."/>
            <person name="Toshchakov S.V."/>
            <person name="Nazina T.N."/>
        </authorList>
    </citation>
    <scope>NUCLEOTIDE SEQUENCE [LARGE SCALE GENOMIC DNA]</scope>
    <source>
        <strain evidence="2 3">JR1/69-3-13</strain>
    </source>
</reference>
<dbReference type="PANTHER" id="PTHR37031:SF2">
    <property type="entry name" value="PHOD-LIKE PHOSPHATASE METALLOPHOSPHATASE DOMAIN-CONTAINING PROTEIN"/>
    <property type="match status" value="1"/>
</dbReference>
<dbReference type="EMBL" id="PDNW01000009">
    <property type="protein sequence ID" value="PLC49610.1"/>
    <property type="molecule type" value="Genomic_DNA"/>
</dbReference>
<feature type="region of interest" description="Disordered" evidence="1">
    <location>
        <begin position="635"/>
        <end position="662"/>
    </location>
</feature>
<dbReference type="PANTHER" id="PTHR37031">
    <property type="entry name" value="METALLOPHOSPHATASE BINDING DOMAIN PROTEIN"/>
    <property type="match status" value="1"/>
</dbReference>
<accession>A0A2N4U3L9</accession>
<dbReference type="OrthoDB" id="9795624at2"/>